<keyword evidence="7 17" id="KW-0732">Signal</keyword>
<dbReference type="InterPro" id="IPR012910">
    <property type="entry name" value="Plug_dom"/>
</dbReference>
<organism evidence="19 20">
    <name type="scientific">Denitromonas iodatirespirans</name>
    <dbReference type="NCBI Taxonomy" id="2795389"/>
    <lineage>
        <taxon>Bacteria</taxon>
        <taxon>Pseudomonadati</taxon>
        <taxon>Pseudomonadota</taxon>
        <taxon>Betaproteobacteria</taxon>
        <taxon>Rhodocyclales</taxon>
        <taxon>Zoogloeaceae</taxon>
        <taxon>Denitromonas</taxon>
    </lineage>
</organism>
<dbReference type="CDD" id="cd01347">
    <property type="entry name" value="ligand_gated_channel"/>
    <property type="match status" value="1"/>
</dbReference>
<dbReference type="GO" id="GO:0015891">
    <property type="term" value="P:siderophore transport"/>
    <property type="evidence" value="ECO:0007669"/>
    <property type="project" value="InterPro"/>
</dbReference>
<protein>
    <submittedName>
        <fullName evidence="19">TonB-dependent receptor</fullName>
    </submittedName>
</protein>
<comment type="caution">
    <text evidence="19">The sequence shown here is derived from an EMBL/GenBank/DDBJ whole genome shotgun (WGS) entry which is preliminary data.</text>
</comment>
<evidence type="ECO:0000313" key="20">
    <source>
        <dbReference type="Proteomes" id="UP000694660"/>
    </source>
</evidence>
<keyword evidence="12 19" id="KW-0675">Receptor</keyword>
<dbReference type="Gene3D" id="3.55.50.30">
    <property type="match status" value="1"/>
</dbReference>
<evidence type="ECO:0000256" key="4">
    <source>
        <dbReference type="ARBA" id="ARBA00022452"/>
    </source>
</evidence>
<evidence type="ECO:0000256" key="11">
    <source>
        <dbReference type="ARBA" id="ARBA00023136"/>
    </source>
</evidence>
<evidence type="ECO:0000256" key="6">
    <source>
        <dbReference type="ARBA" id="ARBA00022692"/>
    </source>
</evidence>
<dbReference type="NCBIfam" id="TIGR01783">
    <property type="entry name" value="TonB-siderophor"/>
    <property type="match status" value="1"/>
</dbReference>
<dbReference type="PANTHER" id="PTHR32552">
    <property type="entry name" value="FERRICHROME IRON RECEPTOR-RELATED"/>
    <property type="match status" value="1"/>
</dbReference>
<dbReference type="GO" id="GO:0038023">
    <property type="term" value="F:signaling receptor activity"/>
    <property type="evidence" value="ECO:0007669"/>
    <property type="project" value="InterPro"/>
</dbReference>
<name>A0A944H6S4_DENI1</name>
<dbReference type="Pfam" id="PF07715">
    <property type="entry name" value="Plug"/>
    <property type="match status" value="1"/>
</dbReference>
<dbReference type="InterPro" id="IPR010917">
    <property type="entry name" value="TonB_rcpt_CS"/>
</dbReference>
<evidence type="ECO:0000256" key="16">
    <source>
        <dbReference type="RuleBase" id="RU003357"/>
    </source>
</evidence>
<dbReference type="Gene3D" id="2.40.170.20">
    <property type="entry name" value="TonB-dependent receptor, beta-barrel domain"/>
    <property type="match status" value="1"/>
</dbReference>
<feature type="signal peptide" evidence="17">
    <location>
        <begin position="1"/>
        <end position="30"/>
    </location>
</feature>
<keyword evidence="11 14" id="KW-0472">Membrane</keyword>
<keyword evidence="8" id="KW-0408">Iron</keyword>
<keyword evidence="4 14" id="KW-1134">Transmembrane beta strand</keyword>
<keyword evidence="9" id="KW-0406">Ion transport</keyword>
<evidence type="ECO:0000256" key="12">
    <source>
        <dbReference type="ARBA" id="ARBA00023170"/>
    </source>
</evidence>
<sequence>MRQPSLCLKPLAVATAFALFSIGVVAPLHAQQGTAAVDISLKAQPLGAALNELAKQAGLQLLVNPDLLTGKQAPAVTGDLTVRQALDQVLAGSGLAARIDGSSVVILPRPGAAGLNRDVQLAEVIVRAGSEPISRYSGASSNAAARLPADPMDLPVAGVSIPRAVIEDQGVIRAAEAVRNVSGVTRNPAYVGFTDSYRVRGFLSDTGLWNGFRRDFYFTFTDTAHLERVEVIKGPASVTYGDLEPGGIINYVTKRPSRNPVNSVQLTVGSDNLLRPEFDVGATAGEDRSVRMRFTGAFEQADSFRDHVDNRHATLGATLDWDIQPDTRLALSGYWLDSTNTADRGFTNDAGPIVLKLPRSRFLDEPKNRYDFEQTDLSAVLNHRLDAAWSVRGGVNWYRADSVRDSIENGQLSGQTMFRQYVYMPQTDENTTVFAELRGDLHLAGTIHTLVAGIEQVDKAQSYDFRRNFNASGTPFYPIDIFNPVYGQYPRERGPQDRYDIDTQSRSLYVQDLIELGEHWRILAGLRYTWYEQRNRARDQNSDTSLDKSETTPRLGVLYKFNPEHSIFASYGRSFTPQFANYAQLAPGTSPTPERGEQYEAGYKYTSLDESVIAGVTLFQIVKENVATTDPSDSNQLILSGEQRVRGIEFDLNAKLGDGWSLIGSYAHLQAELTQDTTLPVGDRLLNTPRNQASLWVRHDFRGLPGVGIGVGAFYVGKREAELPNTWQIPAYTRIDASAYWKIDRQTDLALHIKNVTDKTYYDTQGNYLYPGAPRSAMLALRYTF</sequence>
<evidence type="ECO:0000256" key="15">
    <source>
        <dbReference type="PROSITE-ProRule" id="PRU10144"/>
    </source>
</evidence>
<keyword evidence="10 16" id="KW-0798">TonB box</keyword>
<feature type="short sequence motif" description="TonB C-terminal box" evidence="15">
    <location>
        <begin position="768"/>
        <end position="785"/>
    </location>
</feature>
<evidence type="ECO:0000259" key="18">
    <source>
        <dbReference type="SMART" id="SM00965"/>
    </source>
</evidence>
<dbReference type="Pfam" id="PF07660">
    <property type="entry name" value="STN"/>
    <property type="match status" value="1"/>
</dbReference>
<dbReference type="Proteomes" id="UP000694660">
    <property type="component" value="Unassembled WGS sequence"/>
</dbReference>
<dbReference type="InterPro" id="IPR036942">
    <property type="entry name" value="Beta-barrel_TonB_sf"/>
</dbReference>
<evidence type="ECO:0000256" key="9">
    <source>
        <dbReference type="ARBA" id="ARBA00023065"/>
    </source>
</evidence>
<evidence type="ECO:0000256" key="13">
    <source>
        <dbReference type="ARBA" id="ARBA00023237"/>
    </source>
</evidence>
<keyword evidence="5" id="KW-0410">Iron transport</keyword>
<gene>
    <name evidence="19" type="ORF">I8J34_04650</name>
</gene>
<accession>A0A944H6S4</accession>
<evidence type="ECO:0000256" key="5">
    <source>
        <dbReference type="ARBA" id="ARBA00022496"/>
    </source>
</evidence>
<feature type="domain" description="Secretin/TonB short N-terminal" evidence="18">
    <location>
        <begin position="59"/>
        <end position="109"/>
    </location>
</feature>
<dbReference type="GO" id="GO:0009279">
    <property type="term" value="C:cell outer membrane"/>
    <property type="evidence" value="ECO:0007669"/>
    <property type="project" value="UniProtKB-SubCell"/>
</dbReference>
<dbReference type="InterPro" id="IPR000531">
    <property type="entry name" value="Beta-barrel_TonB"/>
</dbReference>
<dbReference type="FunFam" id="2.40.170.20:FF:000005">
    <property type="entry name" value="TonB-dependent siderophore receptor"/>
    <property type="match status" value="1"/>
</dbReference>
<keyword evidence="20" id="KW-1185">Reference proteome</keyword>
<dbReference type="PROSITE" id="PS01156">
    <property type="entry name" value="TONB_DEPENDENT_REC_2"/>
    <property type="match status" value="1"/>
</dbReference>
<dbReference type="InterPro" id="IPR011662">
    <property type="entry name" value="Secretin/TonB_short_N"/>
</dbReference>
<dbReference type="InterPro" id="IPR037066">
    <property type="entry name" value="Plug_dom_sf"/>
</dbReference>
<dbReference type="GO" id="GO:0015344">
    <property type="term" value="F:siderophore uptake transmembrane transporter activity"/>
    <property type="evidence" value="ECO:0007669"/>
    <property type="project" value="TreeGrafter"/>
</dbReference>
<evidence type="ECO:0000256" key="3">
    <source>
        <dbReference type="ARBA" id="ARBA00022448"/>
    </source>
</evidence>
<evidence type="ECO:0000256" key="14">
    <source>
        <dbReference type="PROSITE-ProRule" id="PRU01360"/>
    </source>
</evidence>
<dbReference type="PANTHER" id="PTHR32552:SF90">
    <property type="entry name" value="METAL-PSEUDOPALINE RECEPTOR CNTO"/>
    <property type="match status" value="1"/>
</dbReference>
<comment type="similarity">
    <text evidence="2 14 16">Belongs to the TonB-dependent receptor family.</text>
</comment>
<dbReference type="RefSeq" id="WP_214360220.1">
    <property type="nucleotide sequence ID" value="NZ_JAEKFT010000004.1"/>
</dbReference>
<comment type="subcellular location">
    <subcellularLocation>
        <location evidence="1 14">Cell outer membrane</location>
        <topology evidence="1 14">Multi-pass membrane protein</topology>
    </subcellularLocation>
</comment>
<evidence type="ECO:0000256" key="1">
    <source>
        <dbReference type="ARBA" id="ARBA00004571"/>
    </source>
</evidence>
<evidence type="ECO:0000256" key="8">
    <source>
        <dbReference type="ARBA" id="ARBA00023004"/>
    </source>
</evidence>
<reference evidence="20" key="1">
    <citation type="journal article" date="2022" name="ISME J.">
        <title>Genetic and phylogenetic analysis of dissimilatory iodate-reducing bacteria identifies potential niches across the world's oceans.</title>
        <authorList>
            <person name="Reyes-Umana V."/>
            <person name="Henning Z."/>
            <person name="Lee K."/>
            <person name="Barnum T.P."/>
            <person name="Coates J.D."/>
        </authorList>
    </citation>
    <scope>NUCLEOTIDE SEQUENCE [LARGE SCALE GENOMIC DNA]</scope>
    <source>
        <strain evidence="20">IR12</strain>
    </source>
</reference>
<keyword evidence="13 14" id="KW-0998">Cell outer membrane</keyword>
<dbReference type="AlphaFoldDB" id="A0A944H6S4"/>
<dbReference type="PROSITE" id="PS52016">
    <property type="entry name" value="TONB_DEPENDENT_REC_3"/>
    <property type="match status" value="1"/>
</dbReference>
<dbReference type="Gene3D" id="2.170.130.10">
    <property type="entry name" value="TonB-dependent receptor, plug domain"/>
    <property type="match status" value="1"/>
</dbReference>
<evidence type="ECO:0000313" key="19">
    <source>
        <dbReference type="EMBL" id="MBT0960458.1"/>
    </source>
</evidence>
<evidence type="ECO:0000256" key="17">
    <source>
        <dbReference type="SAM" id="SignalP"/>
    </source>
</evidence>
<evidence type="ECO:0000256" key="2">
    <source>
        <dbReference type="ARBA" id="ARBA00009810"/>
    </source>
</evidence>
<dbReference type="InterPro" id="IPR039426">
    <property type="entry name" value="TonB-dep_rcpt-like"/>
</dbReference>
<dbReference type="SUPFAM" id="SSF56935">
    <property type="entry name" value="Porins"/>
    <property type="match status" value="1"/>
</dbReference>
<evidence type="ECO:0000256" key="10">
    <source>
        <dbReference type="ARBA" id="ARBA00023077"/>
    </source>
</evidence>
<keyword evidence="6 14" id="KW-0812">Transmembrane</keyword>
<feature type="chain" id="PRO_5037484602" evidence="17">
    <location>
        <begin position="31"/>
        <end position="785"/>
    </location>
</feature>
<proteinExistence type="inferred from homology"/>
<dbReference type="Pfam" id="PF00593">
    <property type="entry name" value="TonB_dep_Rec_b-barrel"/>
    <property type="match status" value="1"/>
</dbReference>
<dbReference type="EMBL" id="JAEKFT010000004">
    <property type="protein sequence ID" value="MBT0960458.1"/>
    <property type="molecule type" value="Genomic_DNA"/>
</dbReference>
<keyword evidence="3 14" id="KW-0813">Transport</keyword>
<evidence type="ECO:0000256" key="7">
    <source>
        <dbReference type="ARBA" id="ARBA00022729"/>
    </source>
</evidence>
<dbReference type="InterPro" id="IPR010105">
    <property type="entry name" value="TonB_sidphr_rcpt"/>
</dbReference>
<dbReference type="SMART" id="SM00965">
    <property type="entry name" value="STN"/>
    <property type="match status" value="1"/>
</dbReference>